<dbReference type="PROSITE" id="PS51935">
    <property type="entry name" value="NLPC_P60"/>
    <property type="match status" value="1"/>
</dbReference>
<keyword evidence="3" id="KW-0378">Hydrolase</keyword>
<feature type="domain" description="NlpC/P60" evidence="6">
    <location>
        <begin position="50"/>
        <end position="177"/>
    </location>
</feature>
<dbReference type="EMBL" id="QBKT01000010">
    <property type="protein sequence ID" value="PTX59178.1"/>
    <property type="molecule type" value="Genomic_DNA"/>
</dbReference>
<dbReference type="GO" id="GO:0006508">
    <property type="term" value="P:proteolysis"/>
    <property type="evidence" value="ECO:0007669"/>
    <property type="project" value="UniProtKB-KW"/>
</dbReference>
<dbReference type="GO" id="GO:0008234">
    <property type="term" value="F:cysteine-type peptidase activity"/>
    <property type="evidence" value="ECO:0007669"/>
    <property type="project" value="UniProtKB-KW"/>
</dbReference>
<dbReference type="SUPFAM" id="SSF54001">
    <property type="entry name" value="Cysteine proteinases"/>
    <property type="match status" value="1"/>
</dbReference>
<sequence>MIRKLLFLFLAISIVSCGSSRKTTSSRKSSKSTTVVRKTSKKEKVHRETFNKADAIVETAMAYKGTRYKFGGTDRKGMDCSGLTYTAFGMHHVELPRISYQQATKGKRIQLSAVQKGDLLFFQTNKNRKRINHVGLVVSHKSGVIQFIHSTTSKGVLVSSLKERYWKEAFTEARRVL</sequence>
<feature type="region of interest" description="Disordered" evidence="5">
    <location>
        <begin position="20"/>
        <end position="43"/>
    </location>
</feature>
<keyword evidence="8" id="KW-1185">Reference proteome</keyword>
<evidence type="ECO:0000256" key="4">
    <source>
        <dbReference type="ARBA" id="ARBA00022807"/>
    </source>
</evidence>
<evidence type="ECO:0000256" key="2">
    <source>
        <dbReference type="ARBA" id="ARBA00022670"/>
    </source>
</evidence>
<evidence type="ECO:0000259" key="6">
    <source>
        <dbReference type="PROSITE" id="PS51935"/>
    </source>
</evidence>
<dbReference type="InterPro" id="IPR000064">
    <property type="entry name" value="NLP_P60_dom"/>
</dbReference>
<dbReference type="Pfam" id="PF00877">
    <property type="entry name" value="NLPC_P60"/>
    <property type="match status" value="1"/>
</dbReference>
<dbReference type="PROSITE" id="PS51257">
    <property type="entry name" value="PROKAR_LIPOPROTEIN"/>
    <property type="match status" value="1"/>
</dbReference>
<dbReference type="InterPro" id="IPR038765">
    <property type="entry name" value="Papain-like_cys_pep_sf"/>
</dbReference>
<evidence type="ECO:0000313" key="8">
    <source>
        <dbReference type="Proteomes" id="UP000244090"/>
    </source>
</evidence>
<dbReference type="PANTHER" id="PTHR47053">
    <property type="entry name" value="MUREIN DD-ENDOPEPTIDASE MEPH-RELATED"/>
    <property type="match status" value="1"/>
</dbReference>
<organism evidence="7 8">
    <name type="scientific">Kordia periserrulae</name>
    <dbReference type="NCBI Taxonomy" id="701523"/>
    <lineage>
        <taxon>Bacteria</taxon>
        <taxon>Pseudomonadati</taxon>
        <taxon>Bacteroidota</taxon>
        <taxon>Flavobacteriia</taxon>
        <taxon>Flavobacteriales</taxon>
        <taxon>Flavobacteriaceae</taxon>
        <taxon>Kordia</taxon>
    </lineage>
</organism>
<dbReference type="RefSeq" id="WP_108116335.1">
    <property type="nucleotide sequence ID" value="NZ_QBKT01000010.1"/>
</dbReference>
<name>A0A2T6BSX2_9FLAO</name>
<keyword evidence="2" id="KW-0645">Protease</keyword>
<comment type="similarity">
    <text evidence="1">Belongs to the peptidase C40 family.</text>
</comment>
<reference evidence="7 8" key="1">
    <citation type="submission" date="2018-04" db="EMBL/GenBank/DDBJ databases">
        <title>Genomic Encyclopedia of Archaeal and Bacterial Type Strains, Phase II (KMG-II): from individual species to whole genera.</title>
        <authorList>
            <person name="Goeker M."/>
        </authorList>
    </citation>
    <scope>NUCLEOTIDE SEQUENCE [LARGE SCALE GENOMIC DNA]</scope>
    <source>
        <strain evidence="7 8">DSM 25731</strain>
    </source>
</reference>
<accession>A0A2T6BSX2</accession>
<evidence type="ECO:0000256" key="1">
    <source>
        <dbReference type="ARBA" id="ARBA00007074"/>
    </source>
</evidence>
<dbReference type="PANTHER" id="PTHR47053:SF1">
    <property type="entry name" value="MUREIN DD-ENDOPEPTIDASE MEPH-RELATED"/>
    <property type="match status" value="1"/>
</dbReference>
<evidence type="ECO:0000256" key="3">
    <source>
        <dbReference type="ARBA" id="ARBA00022801"/>
    </source>
</evidence>
<evidence type="ECO:0000313" key="7">
    <source>
        <dbReference type="EMBL" id="PTX59178.1"/>
    </source>
</evidence>
<gene>
    <name evidence="7" type="ORF">C8N46_1107</name>
</gene>
<dbReference type="Gene3D" id="3.90.1720.10">
    <property type="entry name" value="endopeptidase domain like (from Nostoc punctiforme)"/>
    <property type="match status" value="1"/>
</dbReference>
<comment type="caution">
    <text evidence="7">The sequence shown here is derived from an EMBL/GenBank/DDBJ whole genome shotgun (WGS) entry which is preliminary data.</text>
</comment>
<protein>
    <submittedName>
        <fullName evidence="7">NlpC/P60 family protein</fullName>
    </submittedName>
</protein>
<keyword evidence="4" id="KW-0788">Thiol protease</keyword>
<dbReference type="OrthoDB" id="9807055at2"/>
<dbReference type="Proteomes" id="UP000244090">
    <property type="component" value="Unassembled WGS sequence"/>
</dbReference>
<proteinExistence type="inferred from homology"/>
<dbReference type="AlphaFoldDB" id="A0A2T6BSX2"/>
<dbReference type="InterPro" id="IPR051202">
    <property type="entry name" value="Peptidase_C40"/>
</dbReference>
<evidence type="ECO:0000256" key="5">
    <source>
        <dbReference type="SAM" id="MobiDB-lite"/>
    </source>
</evidence>